<evidence type="ECO:0000256" key="1">
    <source>
        <dbReference type="ARBA" id="ARBA00022679"/>
    </source>
</evidence>
<dbReference type="PANTHER" id="PTHR10545">
    <property type="entry name" value="DIAMINE N-ACETYLTRANSFERASE"/>
    <property type="match status" value="1"/>
</dbReference>
<reference evidence="4 5" key="1">
    <citation type="submission" date="2017-01" db="EMBL/GenBank/DDBJ databases">
        <authorList>
            <person name="Mah S.A."/>
            <person name="Swanson W.J."/>
            <person name="Moy G.W."/>
            <person name="Vacquier V.D."/>
        </authorList>
    </citation>
    <scope>NUCLEOTIDE SEQUENCE [LARGE SCALE GENOMIC DNA]</scope>
    <source>
        <strain evidence="4 5">DSM 11589</strain>
    </source>
</reference>
<evidence type="ECO:0000313" key="5">
    <source>
        <dbReference type="Proteomes" id="UP000185678"/>
    </source>
</evidence>
<evidence type="ECO:0000256" key="2">
    <source>
        <dbReference type="ARBA" id="ARBA00023315"/>
    </source>
</evidence>
<dbReference type="CDD" id="cd04301">
    <property type="entry name" value="NAT_SF"/>
    <property type="match status" value="1"/>
</dbReference>
<dbReference type="PANTHER" id="PTHR10545:SF42">
    <property type="entry name" value="ACETYLTRANSFERASE"/>
    <property type="match status" value="1"/>
</dbReference>
<dbReference type="SUPFAM" id="SSF55729">
    <property type="entry name" value="Acyl-CoA N-acyltransferases (Nat)"/>
    <property type="match status" value="1"/>
</dbReference>
<feature type="domain" description="N-acetyltransferase" evidence="3">
    <location>
        <begin position="14"/>
        <end position="168"/>
    </location>
</feature>
<keyword evidence="5" id="KW-1185">Reference proteome</keyword>
<dbReference type="InterPro" id="IPR016181">
    <property type="entry name" value="Acyl_CoA_acyltransferase"/>
</dbReference>
<evidence type="ECO:0000313" key="4">
    <source>
        <dbReference type="EMBL" id="SIS49552.1"/>
    </source>
</evidence>
<sequence length="168" mass="18940">MSETGKSQGNRPLVRVRMATAGDYLAWYRLWQGYLAFYEAAVPTEVTQATWRRCLSDVWPMDCLVAVVDGDLVGFAIVVTHPGTWSRQQVGYLEDLFVAASARGQGVGRALLEACAARGRQFGWRRLYWQTKADNATARVLYDQVAEVTDWVRYDWDLGELNCGPRSP</sequence>
<protein>
    <submittedName>
        <fullName evidence="4">Ribosomal protein S18 acetylase RimI</fullName>
    </submittedName>
</protein>
<organism evidence="4 5">
    <name type="scientific">Insolitispirillum peregrinum</name>
    <dbReference type="NCBI Taxonomy" id="80876"/>
    <lineage>
        <taxon>Bacteria</taxon>
        <taxon>Pseudomonadati</taxon>
        <taxon>Pseudomonadota</taxon>
        <taxon>Alphaproteobacteria</taxon>
        <taxon>Rhodospirillales</taxon>
        <taxon>Novispirillaceae</taxon>
        <taxon>Insolitispirillum</taxon>
    </lineage>
</organism>
<dbReference type="EMBL" id="FTOA01000002">
    <property type="protein sequence ID" value="SIS49552.1"/>
    <property type="molecule type" value="Genomic_DNA"/>
</dbReference>
<dbReference type="Gene3D" id="3.40.630.30">
    <property type="match status" value="1"/>
</dbReference>
<evidence type="ECO:0000259" key="3">
    <source>
        <dbReference type="PROSITE" id="PS51186"/>
    </source>
</evidence>
<dbReference type="InterPro" id="IPR000182">
    <property type="entry name" value="GNAT_dom"/>
</dbReference>
<dbReference type="Proteomes" id="UP000185678">
    <property type="component" value="Unassembled WGS sequence"/>
</dbReference>
<gene>
    <name evidence="4" type="ORF">SAMN05421779_102338</name>
</gene>
<dbReference type="AlphaFoldDB" id="A0A1N7JJK8"/>
<name>A0A1N7JJK8_9PROT</name>
<keyword evidence="4" id="KW-0687">Ribonucleoprotein</keyword>
<keyword evidence="1" id="KW-0808">Transferase</keyword>
<dbReference type="InterPro" id="IPR051016">
    <property type="entry name" value="Diverse_Substrate_AcTransf"/>
</dbReference>
<keyword evidence="4" id="KW-0689">Ribosomal protein</keyword>
<dbReference type="GO" id="GO:0005840">
    <property type="term" value="C:ribosome"/>
    <property type="evidence" value="ECO:0007669"/>
    <property type="project" value="UniProtKB-KW"/>
</dbReference>
<keyword evidence="2" id="KW-0012">Acyltransferase</keyword>
<dbReference type="PROSITE" id="PS51186">
    <property type="entry name" value="GNAT"/>
    <property type="match status" value="1"/>
</dbReference>
<dbReference type="RefSeq" id="WP_076399214.1">
    <property type="nucleotide sequence ID" value="NZ_FTOA01000002.1"/>
</dbReference>
<dbReference type="Pfam" id="PF00583">
    <property type="entry name" value="Acetyltransf_1"/>
    <property type="match status" value="1"/>
</dbReference>
<dbReference type="STRING" id="80876.SAMN05421779_102338"/>
<dbReference type="GO" id="GO:0008080">
    <property type="term" value="F:N-acetyltransferase activity"/>
    <property type="evidence" value="ECO:0007669"/>
    <property type="project" value="TreeGrafter"/>
</dbReference>
<accession>A0A1N7JJK8</accession>
<proteinExistence type="predicted"/>